<comment type="caution">
    <text evidence="5">Lacks conserved residue(s) required for the propagation of feature annotation.</text>
</comment>
<dbReference type="InterPro" id="IPR023828">
    <property type="entry name" value="Peptidase_S8_Ser-AS"/>
</dbReference>
<dbReference type="InterPro" id="IPR051048">
    <property type="entry name" value="Peptidase_S8/S53_subtilisin"/>
</dbReference>
<evidence type="ECO:0000256" key="2">
    <source>
        <dbReference type="ARBA" id="ARBA00022670"/>
    </source>
</evidence>
<evidence type="ECO:0000313" key="9">
    <source>
        <dbReference type="EMBL" id="MBB4932831.1"/>
    </source>
</evidence>
<evidence type="ECO:0000259" key="8">
    <source>
        <dbReference type="Pfam" id="PF00583"/>
    </source>
</evidence>
<keyword evidence="2" id="KW-0645">Protease</keyword>
<dbReference type="GO" id="GO:0016747">
    <property type="term" value="F:acyltransferase activity, transferring groups other than amino-acyl groups"/>
    <property type="evidence" value="ECO:0007669"/>
    <property type="project" value="InterPro"/>
</dbReference>
<dbReference type="PANTHER" id="PTHR43399">
    <property type="entry name" value="SUBTILISIN-RELATED"/>
    <property type="match status" value="1"/>
</dbReference>
<dbReference type="InterPro" id="IPR000209">
    <property type="entry name" value="Peptidase_S8/S53_dom"/>
</dbReference>
<dbReference type="AlphaFoldDB" id="A0A7W7RJV3"/>
<keyword evidence="9" id="KW-0808">Transferase</keyword>
<dbReference type="InterPro" id="IPR016181">
    <property type="entry name" value="Acyl_CoA_acyltransferase"/>
</dbReference>
<feature type="region of interest" description="Disordered" evidence="6">
    <location>
        <begin position="1"/>
        <end position="54"/>
    </location>
</feature>
<proteinExistence type="inferred from homology"/>
<evidence type="ECO:0000313" key="10">
    <source>
        <dbReference type="Proteomes" id="UP000523007"/>
    </source>
</evidence>
<dbReference type="EMBL" id="JACHJT010000001">
    <property type="protein sequence ID" value="MBB4932831.1"/>
    <property type="molecule type" value="Genomic_DNA"/>
</dbReference>
<evidence type="ECO:0000256" key="5">
    <source>
        <dbReference type="PROSITE-ProRule" id="PRU01240"/>
    </source>
</evidence>
<evidence type="ECO:0000256" key="6">
    <source>
        <dbReference type="SAM" id="MobiDB-lite"/>
    </source>
</evidence>
<sequence length="644" mass="66814">MPDRSTPSIRPASCSETRGEDAATATPPVEESASGLLPSESTDPPEAPSRGHLPAEAVDGAGIVHEHTRGDPELTVGVVEGPPELAHPCFAGADVDLVDCWWLPSTPPTDIAVEHGTYVASMLFGQPDSPFEGLAPHCRGRFAAALTDDTTVLDPINTARAFEELIEAGADIIHFSAAHPTLSNDTHHLLKRAIDHAERADVLVVAPAGNDYGECDVAPAFLHTVLAVGAHRRDGTVFGFSNWGPAYEDHGIVAPGEDVLGATPAGGVRAHKGTSVAAPLVTGAAALLMSLRRHSGLPADPLAVRDLLLATARPCPPDDGDGDGDGDGERKRCLLGRLDLAAAARRILAQGAENTGHPGLARSDGAALSAVRLASTSPAPTGAPALGEPARPQKVGGATLTTLAHRPELAAAPMNTAACAPEFLRHDLVGQWDGESNVAARFADYAVVAVDAAGEIAGRGWALPFRMAAPLRGHLPDRGWDQTATWALCDVQAGVEPDTLALVALVVSPDHSGDGLGEALVTAVKDIARTAGLREVVAAVRPAAKHREPETPMAAYARRTQYDGLPADPWLRVHVRAGGHIAAIAPASITVSGSLAQWRSWTGLPFDTAGPVTVPGALAPVHCLPAQDHAAYVEPHVWVRHPLG</sequence>
<dbReference type="GO" id="GO:0004252">
    <property type="term" value="F:serine-type endopeptidase activity"/>
    <property type="evidence" value="ECO:0007669"/>
    <property type="project" value="InterPro"/>
</dbReference>
<keyword evidence="3" id="KW-0378">Hydrolase</keyword>
<keyword evidence="10" id="KW-1185">Reference proteome</keyword>
<dbReference type="GO" id="GO:0006508">
    <property type="term" value="P:proteolysis"/>
    <property type="evidence" value="ECO:0007669"/>
    <property type="project" value="UniProtKB-KW"/>
</dbReference>
<evidence type="ECO:0000256" key="4">
    <source>
        <dbReference type="ARBA" id="ARBA00022825"/>
    </source>
</evidence>
<keyword evidence="4" id="KW-0720">Serine protease</keyword>
<dbReference type="PROSITE" id="PS00138">
    <property type="entry name" value="SUBTILASE_SER"/>
    <property type="match status" value="1"/>
</dbReference>
<gene>
    <name evidence="9" type="ORF">F4561_003651</name>
</gene>
<dbReference type="InterPro" id="IPR036852">
    <property type="entry name" value="Peptidase_S8/S53_dom_sf"/>
</dbReference>
<reference evidence="9 10" key="1">
    <citation type="submission" date="2020-08" db="EMBL/GenBank/DDBJ databases">
        <title>Sequencing the genomes of 1000 actinobacteria strains.</title>
        <authorList>
            <person name="Klenk H.-P."/>
        </authorList>
    </citation>
    <scope>NUCLEOTIDE SEQUENCE [LARGE SCALE GENOMIC DNA]</scope>
    <source>
        <strain evidence="9 10">DSM 102030</strain>
    </source>
</reference>
<dbReference type="Pfam" id="PF00583">
    <property type="entry name" value="Acetyltransf_1"/>
    <property type="match status" value="1"/>
</dbReference>
<dbReference type="Gene3D" id="3.40.630.30">
    <property type="match status" value="1"/>
</dbReference>
<comment type="caution">
    <text evidence="9">The sequence shown here is derived from an EMBL/GenBank/DDBJ whole genome shotgun (WGS) entry which is preliminary data.</text>
</comment>
<feature type="domain" description="Peptidase S8/S53" evidence="7">
    <location>
        <begin position="96"/>
        <end position="318"/>
    </location>
</feature>
<dbReference type="SUPFAM" id="SSF55729">
    <property type="entry name" value="Acyl-CoA N-acyltransferases (Nat)"/>
    <property type="match status" value="1"/>
</dbReference>
<dbReference type="Pfam" id="PF00082">
    <property type="entry name" value="Peptidase_S8"/>
    <property type="match status" value="1"/>
</dbReference>
<dbReference type="InterPro" id="IPR000182">
    <property type="entry name" value="GNAT_dom"/>
</dbReference>
<dbReference type="PANTHER" id="PTHR43399:SF4">
    <property type="entry name" value="CELL WALL-ASSOCIATED PROTEASE"/>
    <property type="match status" value="1"/>
</dbReference>
<dbReference type="RefSeq" id="WP_184580500.1">
    <property type="nucleotide sequence ID" value="NZ_JACHJT010000001.1"/>
</dbReference>
<comment type="similarity">
    <text evidence="1 5">Belongs to the peptidase S8 family.</text>
</comment>
<dbReference type="SUPFAM" id="SSF52743">
    <property type="entry name" value="Subtilisin-like"/>
    <property type="match status" value="1"/>
</dbReference>
<name>A0A7W7RJV3_9ACTN</name>
<evidence type="ECO:0000256" key="1">
    <source>
        <dbReference type="ARBA" id="ARBA00011073"/>
    </source>
</evidence>
<dbReference type="CDD" id="cd04301">
    <property type="entry name" value="NAT_SF"/>
    <property type="match status" value="1"/>
</dbReference>
<evidence type="ECO:0000256" key="3">
    <source>
        <dbReference type="ARBA" id="ARBA00022801"/>
    </source>
</evidence>
<evidence type="ECO:0000259" key="7">
    <source>
        <dbReference type="Pfam" id="PF00082"/>
    </source>
</evidence>
<feature type="domain" description="N-acetyltransferase" evidence="8">
    <location>
        <begin position="491"/>
        <end position="543"/>
    </location>
</feature>
<dbReference type="Proteomes" id="UP000523007">
    <property type="component" value="Unassembled WGS sequence"/>
</dbReference>
<protein>
    <submittedName>
        <fullName evidence="9">GNAT superfamily N-acetyltransferase</fullName>
    </submittedName>
</protein>
<dbReference type="Gene3D" id="3.40.50.200">
    <property type="entry name" value="Peptidase S8/S53 domain"/>
    <property type="match status" value="1"/>
</dbReference>
<accession>A0A7W7RJV3</accession>
<organism evidence="9 10">
    <name type="scientific">Lipingzhangella halophila</name>
    <dbReference type="NCBI Taxonomy" id="1783352"/>
    <lineage>
        <taxon>Bacteria</taxon>
        <taxon>Bacillati</taxon>
        <taxon>Actinomycetota</taxon>
        <taxon>Actinomycetes</taxon>
        <taxon>Streptosporangiales</taxon>
        <taxon>Nocardiopsidaceae</taxon>
        <taxon>Lipingzhangella</taxon>
    </lineage>
</organism>
<dbReference type="PROSITE" id="PS51892">
    <property type="entry name" value="SUBTILASE"/>
    <property type="match status" value="1"/>
</dbReference>